<dbReference type="RefSeq" id="WP_341567932.1">
    <property type="nucleotide sequence ID" value="NZ_JBAKAR010000015.1"/>
</dbReference>
<proteinExistence type="predicted"/>
<dbReference type="EMBL" id="JBAKAR010000015">
    <property type="protein sequence ID" value="MEL0614496.1"/>
    <property type="molecule type" value="Genomic_DNA"/>
</dbReference>
<feature type="chain" id="PRO_5045963226" evidence="1">
    <location>
        <begin position="20"/>
        <end position="434"/>
    </location>
</feature>
<organism evidence="2 3">
    <name type="scientific">Marinomonas arenicola</name>
    <dbReference type="NCBI Taxonomy" id="569601"/>
    <lineage>
        <taxon>Bacteria</taxon>
        <taxon>Pseudomonadati</taxon>
        <taxon>Pseudomonadota</taxon>
        <taxon>Gammaproteobacteria</taxon>
        <taxon>Oceanospirillales</taxon>
        <taxon>Oceanospirillaceae</taxon>
        <taxon>Marinomonas</taxon>
    </lineage>
</organism>
<dbReference type="Pfam" id="PF13729">
    <property type="entry name" value="TraF_2"/>
    <property type="match status" value="1"/>
</dbReference>
<protein>
    <submittedName>
        <fullName evidence="2">Conjugal transfer protein TraF</fullName>
    </submittedName>
</protein>
<feature type="signal peptide" evidence="1">
    <location>
        <begin position="1"/>
        <end position="19"/>
    </location>
</feature>
<evidence type="ECO:0000256" key="1">
    <source>
        <dbReference type="SAM" id="SignalP"/>
    </source>
</evidence>
<gene>
    <name evidence="2" type="primary">traF</name>
    <name evidence="2" type="ORF">V6242_15170</name>
</gene>
<keyword evidence="1" id="KW-0732">Signal</keyword>
<name>A0ABU9G7N0_9GAMM</name>
<reference evidence="2 3" key="1">
    <citation type="submission" date="2024-02" db="EMBL/GenBank/DDBJ databases">
        <title>Bacteria isolated from the canopy kelp, Nereocystis luetkeana.</title>
        <authorList>
            <person name="Pfister C.A."/>
            <person name="Younker I.T."/>
            <person name="Light S.H."/>
        </authorList>
    </citation>
    <scope>NUCLEOTIDE SEQUENCE [LARGE SCALE GENOMIC DNA]</scope>
    <source>
        <strain evidence="2 3">TI.4.07</strain>
    </source>
</reference>
<accession>A0ABU9G7N0</accession>
<comment type="caution">
    <text evidence="2">The sequence shown here is derived from an EMBL/GenBank/DDBJ whole genome shotgun (WGS) entry which is preliminary data.</text>
</comment>
<keyword evidence="3" id="KW-1185">Reference proteome</keyword>
<evidence type="ECO:0000313" key="2">
    <source>
        <dbReference type="EMBL" id="MEL0614496.1"/>
    </source>
</evidence>
<dbReference type="InterPro" id="IPR032811">
    <property type="entry name" value="Put_conjugal_transfer"/>
</dbReference>
<dbReference type="Proteomes" id="UP001379949">
    <property type="component" value="Unassembled WGS sequence"/>
</dbReference>
<evidence type="ECO:0000313" key="3">
    <source>
        <dbReference type="Proteomes" id="UP001379949"/>
    </source>
</evidence>
<sequence>MKTSLTLSALCLFSGSVMAAMPVYLPVGSSYTLSGVVNPRALSTSLANPAAPYVMASTSAGKSWRAGFLGPIGVSYEVGKVDDFSDRVDDLADILGKTDYASSAEANAAVDDANSILSDLSESAYVKLSGSTQVPFMPIIYKTRTRGAFMLDASASFVGKANILSDDISVTGSGSDYELNSNSSLYVASATDVRVGLGYSQMVIRTPVGELIGGIKANVHRISLGRSLAVLTDENDDAEDVFIDSLTDDKKASSGVGIDLGAIWVSHQYQLGVTLTNINQPTFDFGDLGNCSGLSGSSLTSCNAANALASDGKLSLSDTYKMEAQGTIDGAITSRNRQWILAASYDVNGVKDPVGDDYQWGVVSLAYFSDSVLSPGLRVGYRENFAGTQLSYVTAGLTLFRRLNVDLAYGLQKIEGDSVLPRSMALSVGYDMAF</sequence>